<name>A0A540KBS1_MALBA</name>
<dbReference type="AlphaFoldDB" id="A0A540KBS1"/>
<dbReference type="EMBL" id="VIEB01001512">
    <property type="protein sequence ID" value="TQD71673.1"/>
    <property type="molecule type" value="Genomic_DNA"/>
</dbReference>
<dbReference type="Proteomes" id="UP000315295">
    <property type="component" value="Unassembled WGS sequence"/>
</dbReference>
<proteinExistence type="predicted"/>
<feature type="compositionally biased region" description="Polar residues" evidence="1">
    <location>
        <begin position="45"/>
        <end position="59"/>
    </location>
</feature>
<reference evidence="2 3" key="1">
    <citation type="journal article" date="2019" name="G3 (Bethesda)">
        <title>Sequencing of a Wild Apple (Malus baccata) Genome Unravels the Differences Between Cultivated and Wild Apple Species Regarding Disease Resistance and Cold Tolerance.</title>
        <authorList>
            <person name="Chen X."/>
        </authorList>
    </citation>
    <scope>NUCLEOTIDE SEQUENCE [LARGE SCALE GENOMIC DNA]</scope>
    <source>
        <strain evidence="3">cv. Shandingzi</strain>
        <tissue evidence="2">Leaves</tissue>
    </source>
</reference>
<accession>A0A540KBS1</accession>
<keyword evidence="3" id="KW-1185">Reference proteome</keyword>
<comment type="caution">
    <text evidence="2">The sequence shown here is derived from an EMBL/GenBank/DDBJ whole genome shotgun (WGS) entry which is preliminary data.</text>
</comment>
<sequence length="59" mass="6775">MILDHHSNHSTESNSGYDSEPSFNQIIESKGSRTITQRNRVEDQGIQQWLEETTQEPST</sequence>
<feature type="region of interest" description="Disordered" evidence="1">
    <location>
        <begin position="1"/>
        <end position="59"/>
    </location>
</feature>
<organism evidence="2 3">
    <name type="scientific">Malus baccata</name>
    <name type="common">Siberian crab apple</name>
    <name type="synonym">Pyrus baccata</name>
    <dbReference type="NCBI Taxonomy" id="106549"/>
    <lineage>
        <taxon>Eukaryota</taxon>
        <taxon>Viridiplantae</taxon>
        <taxon>Streptophyta</taxon>
        <taxon>Embryophyta</taxon>
        <taxon>Tracheophyta</taxon>
        <taxon>Spermatophyta</taxon>
        <taxon>Magnoliopsida</taxon>
        <taxon>eudicotyledons</taxon>
        <taxon>Gunneridae</taxon>
        <taxon>Pentapetalae</taxon>
        <taxon>rosids</taxon>
        <taxon>fabids</taxon>
        <taxon>Rosales</taxon>
        <taxon>Rosaceae</taxon>
        <taxon>Amygdaloideae</taxon>
        <taxon>Maleae</taxon>
        <taxon>Malus</taxon>
    </lineage>
</organism>
<protein>
    <submittedName>
        <fullName evidence="2">Uncharacterized protein</fullName>
    </submittedName>
</protein>
<evidence type="ECO:0000256" key="1">
    <source>
        <dbReference type="SAM" id="MobiDB-lite"/>
    </source>
</evidence>
<gene>
    <name evidence="2" type="ORF">C1H46_042793</name>
</gene>
<feature type="compositionally biased region" description="Polar residues" evidence="1">
    <location>
        <begin position="10"/>
        <end position="38"/>
    </location>
</feature>
<evidence type="ECO:0000313" key="2">
    <source>
        <dbReference type="EMBL" id="TQD71673.1"/>
    </source>
</evidence>
<evidence type="ECO:0000313" key="3">
    <source>
        <dbReference type="Proteomes" id="UP000315295"/>
    </source>
</evidence>